<dbReference type="PROSITE" id="PS50851">
    <property type="entry name" value="CHEW"/>
    <property type="match status" value="1"/>
</dbReference>
<reference evidence="3 4" key="1">
    <citation type="submission" date="2016-10" db="EMBL/GenBank/DDBJ databases">
        <authorList>
            <person name="de Groot N.N."/>
        </authorList>
    </citation>
    <scope>NUCLEOTIDE SEQUENCE [LARGE SCALE GENOMIC DNA]</scope>
    <source>
        <strain evidence="3">MBHS1</strain>
    </source>
</reference>
<evidence type="ECO:0000313" key="2">
    <source>
        <dbReference type="EMBL" id="SEH09130.1"/>
    </source>
</evidence>
<dbReference type="InterPro" id="IPR039315">
    <property type="entry name" value="CheW"/>
</dbReference>
<dbReference type="Proteomes" id="UP000236724">
    <property type="component" value="Unassembled WGS sequence"/>
</dbReference>
<dbReference type="EMBL" id="FMSV02000558">
    <property type="protein sequence ID" value="SEH09130.1"/>
    <property type="molecule type" value="Genomic_DNA"/>
</dbReference>
<dbReference type="Pfam" id="PF01584">
    <property type="entry name" value="CheW"/>
    <property type="match status" value="1"/>
</dbReference>
<proteinExistence type="predicted"/>
<keyword evidence="4" id="KW-1185">Reference proteome</keyword>
<dbReference type="GO" id="GO:0006935">
    <property type="term" value="P:chemotaxis"/>
    <property type="evidence" value="ECO:0007669"/>
    <property type="project" value="InterPro"/>
</dbReference>
<dbReference type="AlphaFoldDB" id="A0A1H6FIR7"/>
<dbReference type="OrthoDB" id="21913at2"/>
<protein>
    <submittedName>
        <fullName evidence="3">Purine-binding chemotaxis protein</fullName>
    </submittedName>
</protein>
<dbReference type="RefSeq" id="WP_103922615.1">
    <property type="nucleotide sequence ID" value="NZ_FMSV02000558.1"/>
</dbReference>
<dbReference type="Gene3D" id="2.40.50.180">
    <property type="entry name" value="CheA-289, Domain 4"/>
    <property type="match status" value="1"/>
</dbReference>
<dbReference type="SUPFAM" id="SSF50341">
    <property type="entry name" value="CheW-like"/>
    <property type="match status" value="1"/>
</dbReference>
<dbReference type="InterPro" id="IPR036061">
    <property type="entry name" value="CheW-like_dom_sf"/>
</dbReference>
<dbReference type="PANTHER" id="PTHR22617:SF43">
    <property type="entry name" value="PROTEIN PILI"/>
    <property type="match status" value="1"/>
</dbReference>
<dbReference type="GO" id="GO:0005829">
    <property type="term" value="C:cytosol"/>
    <property type="evidence" value="ECO:0007669"/>
    <property type="project" value="TreeGrafter"/>
</dbReference>
<dbReference type="Gene3D" id="2.30.30.40">
    <property type="entry name" value="SH3 Domains"/>
    <property type="match status" value="1"/>
</dbReference>
<evidence type="ECO:0000313" key="3">
    <source>
        <dbReference type="EMBL" id="SEH09259.1"/>
    </source>
</evidence>
<organism evidence="3 4">
    <name type="scientific">Candidatus Venteria ishoeyi</name>
    <dbReference type="NCBI Taxonomy" id="1899563"/>
    <lineage>
        <taxon>Bacteria</taxon>
        <taxon>Pseudomonadati</taxon>
        <taxon>Pseudomonadota</taxon>
        <taxon>Gammaproteobacteria</taxon>
        <taxon>Thiotrichales</taxon>
        <taxon>Thiotrichaceae</taxon>
        <taxon>Venteria</taxon>
    </lineage>
</organism>
<dbReference type="InterPro" id="IPR002545">
    <property type="entry name" value="CheW-lke_dom"/>
</dbReference>
<dbReference type="SMART" id="SM00260">
    <property type="entry name" value="CheW"/>
    <property type="match status" value="1"/>
</dbReference>
<evidence type="ECO:0000259" key="1">
    <source>
        <dbReference type="PROSITE" id="PS50851"/>
    </source>
</evidence>
<dbReference type="PANTHER" id="PTHR22617">
    <property type="entry name" value="CHEMOTAXIS SENSOR HISTIDINE KINASE-RELATED"/>
    <property type="match status" value="1"/>
</dbReference>
<gene>
    <name evidence="2" type="ORF">MBHS_05024</name>
    <name evidence="3" type="ORF">MBHS_05154</name>
</gene>
<name>A0A1H6FIR7_9GAMM</name>
<feature type="domain" description="CheW-like" evidence="1">
    <location>
        <begin position="1"/>
        <end position="143"/>
    </location>
</feature>
<evidence type="ECO:0000313" key="4">
    <source>
        <dbReference type="Proteomes" id="UP000236724"/>
    </source>
</evidence>
<accession>A0A1H6FIR7</accession>
<dbReference type="GO" id="GO:0007165">
    <property type="term" value="P:signal transduction"/>
    <property type="evidence" value="ECO:0007669"/>
    <property type="project" value="InterPro"/>
</dbReference>
<sequence length="161" mass="18429">MLVLVFYLGETMYLIKYTAVREISPVVVLNQVPHTPEYFAGFFNYRGLLVPVIDLCHLVHGQACRMRLSSRIILVDYVDEKQQPQVLGLLAERVTEAVRKPLDAFIKPPLNFDETPYLGEVIMEDKQMIQCIDLDALAENFQFLHQLHDNHTPSETTGKPS</sequence>
<dbReference type="EMBL" id="FMSV02000559">
    <property type="protein sequence ID" value="SEH09259.1"/>
    <property type="molecule type" value="Genomic_DNA"/>
</dbReference>